<dbReference type="PANTHER" id="PTHR36838">
    <property type="entry name" value="AUXIN EFFLUX CARRIER FAMILY PROTEIN"/>
    <property type="match status" value="1"/>
</dbReference>
<evidence type="ECO:0000256" key="7">
    <source>
        <dbReference type="SAM" id="Phobius"/>
    </source>
</evidence>
<dbReference type="InterPro" id="IPR004776">
    <property type="entry name" value="Mem_transp_PIN-like"/>
</dbReference>
<evidence type="ECO:0000256" key="6">
    <source>
        <dbReference type="ARBA" id="ARBA00023136"/>
    </source>
</evidence>
<keyword evidence="6 7" id="KW-0472">Membrane</keyword>
<reference evidence="8 9" key="1">
    <citation type="submission" date="2017-09" db="EMBL/GenBank/DDBJ databases">
        <title>Depth-based differentiation of microbial function through sediment-hosted aquifers and enrichment of novel symbionts in the deep terrestrial subsurface.</title>
        <authorList>
            <person name="Probst A.J."/>
            <person name="Ladd B."/>
            <person name="Jarett J.K."/>
            <person name="Geller-Mcgrath D.E."/>
            <person name="Sieber C.M."/>
            <person name="Emerson J.B."/>
            <person name="Anantharaman K."/>
            <person name="Thomas B.C."/>
            <person name="Malmstrom R."/>
            <person name="Stieglmeier M."/>
            <person name="Klingl A."/>
            <person name="Woyke T."/>
            <person name="Ryan C.M."/>
            <person name="Banfield J.F."/>
        </authorList>
    </citation>
    <scope>NUCLEOTIDE SEQUENCE [LARGE SCALE GENOMIC DNA]</scope>
    <source>
        <strain evidence="8">CG12_big_fil_rev_8_21_14_0_65_43_15</strain>
    </source>
</reference>
<feature type="transmembrane region" description="Helical" evidence="7">
    <location>
        <begin position="199"/>
        <end position="221"/>
    </location>
</feature>
<evidence type="ECO:0000256" key="1">
    <source>
        <dbReference type="ARBA" id="ARBA00004141"/>
    </source>
</evidence>
<feature type="transmembrane region" description="Helical" evidence="7">
    <location>
        <begin position="103"/>
        <end position="123"/>
    </location>
</feature>
<keyword evidence="4 7" id="KW-0812">Transmembrane</keyword>
<dbReference type="EMBL" id="PFGP01000125">
    <property type="protein sequence ID" value="PIW65995.1"/>
    <property type="molecule type" value="Genomic_DNA"/>
</dbReference>
<feature type="transmembrane region" description="Helical" evidence="7">
    <location>
        <begin position="70"/>
        <end position="91"/>
    </location>
</feature>
<protein>
    <recommendedName>
        <fullName evidence="10">AEC family transporter</fullName>
    </recommendedName>
</protein>
<gene>
    <name evidence="8" type="ORF">COW11_05555</name>
</gene>
<evidence type="ECO:0000256" key="5">
    <source>
        <dbReference type="ARBA" id="ARBA00022989"/>
    </source>
</evidence>
<dbReference type="PANTHER" id="PTHR36838:SF3">
    <property type="entry name" value="TRANSPORTER AUXIN EFFLUX CARRIER EC FAMILY"/>
    <property type="match status" value="1"/>
</dbReference>
<dbReference type="Pfam" id="PF03547">
    <property type="entry name" value="Mem_trans"/>
    <property type="match status" value="2"/>
</dbReference>
<accession>A0A2J0LDR6</accession>
<dbReference type="GO" id="GO:0016020">
    <property type="term" value="C:membrane"/>
    <property type="evidence" value="ECO:0007669"/>
    <property type="project" value="UniProtKB-SubCell"/>
</dbReference>
<comment type="caution">
    <text evidence="8">The sequence shown here is derived from an EMBL/GenBank/DDBJ whole genome shotgun (WGS) entry which is preliminary data.</text>
</comment>
<feature type="transmembrane region" description="Helical" evidence="7">
    <location>
        <begin position="135"/>
        <end position="156"/>
    </location>
</feature>
<proteinExistence type="predicted"/>
<keyword evidence="2" id="KW-0813">Transport</keyword>
<evidence type="ECO:0000313" key="8">
    <source>
        <dbReference type="EMBL" id="PIW65995.1"/>
    </source>
</evidence>
<feature type="transmembrane region" description="Helical" evidence="7">
    <location>
        <begin position="233"/>
        <end position="251"/>
    </location>
</feature>
<feature type="transmembrane region" description="Helical" evidence="7">
    <location>
        <begin position="257"/>
        <end position="279"/>
    </location>
</feature>
<evidence type="ECO:0000256" key="3">
    <source>
        <dbReference type="ARBA" id="ARBA00022475"/>
    </source>
</evidence>
<feature type="transmembrane region" description="Helical" evidence="7">
    <location>
        <begin position="291"/>
        <end position="314"/>
    </location>
</feature>
<name>A0A2J0LDR6_9BACT</name>
<feature type="transmembrane region" description="Helical" evidence="7">
    <location>
        <begin position="39"/>
        <end position="58"/>
    </location>
</feature>
<dbReference type="Proteomes" id="UP000231267">
    <property type="component" value="Unassembled WGS sequence"/>
</dbReference>
<feature type="transmembrane region" description="Helical" evidence="7">
    <location>
        <begin position="6"/>
        <end position="27"/>
    </location>
</feature>
<evidence type="ECO:0000313" key="9">
    <source>
        <dbReference type="Proteomes" id="UP000231267"/>
    </source>
</evidence>
<dbReference type="GO" id="GO:0055085">
    <property type="term" value="P:transmembrane transport"/>
    <property type="evidence" value="ECO:0007669"/>
    <property type="project" value="InterPro"/>
</dbReference>
<keyword evidence="5 7" id="KW-1133">Transmembrane helix</keyword>
<sequence>MFFESFKVTGLAIGQIIILGAIGYALVKANILKEENLNFLSRLVVVVTLPALIFCQLIKDFSFDAYPYWWFFPVLSIVITGFGLFIGRIFSLFIKGEQAKIQFMSLIGFQNAGYIPLVLAGAILPEAMVGTMLVYIFLFMLGFNLAVWSLGVYMLTFEKSRKFDMASLFSPPVIATLFSLVFIYLGFAKSVPDVLFRPLKMVGECTVPMAIFVVSANLAYVKLKNISIKNMSLVIVAKLIVLPLAGMLLVLKLGLPQLIGTLIIMQLAMPPATSLSVIIRHYKKKDLLISHGIFFGHMVSLLATPIFLSLYFVLSR</sequence>
<evidence type="ECO:0000256" key="4">
    <source>
        <dbReference type="ARBA" id="ARBA00022692"/>
    </source>
</evidence>
<keyword evidence="3" id="KW-1003">Cell membrane</keyword>
<organism evidence="8 9">
    <name type="scientific">Candidatus Taenaricola geysiri</name>
    <dbReference type="NCBI Taxonomy" id="1974752"/>
    <lineage>
        <taxon>Bacteria</taxon>
        <taxon>Pseudomonadati</taxon>
        <taxon>Candidatus Omnitrophota</taxon>
        <taxon>Candidatus Taenaricola</taxon>
    </lineage>
</organism>
<evidence type="ECO:0000256" key="2">
    <source>
        <dbReference type="ARBA" id="ARBA00022448"/>
    </source>
</evidence>
<dbReference type="AlphaFoldDB" id="A0A2J0LDR6"/>
<feature type="transmembrane region" description="Helical" evidence="7">
    <location>
        <begin position="168"/>
        <end position="187"/>
    </location>
</feature>
<comment type="subcellular location">
    <subcellularLocation>
        <location evidence="1">Membrane</location>
        <topology evidence="1">Multi-pass membrane protein</topology>
    </subcellularLocation>
</comment>
<evidence type="ECO:0008006" key="10">
    <source>
        <dbReference type="Google" id="ProtNLM"/>
    </source>
</evidence>